<dbReference type="Proteomes" id="UP000249198">
    <property type="component" value="Unassembled WGS sequence"/>
</dbReference>
<feature type="transmembrane region" description="Helical" evidence="2">
    <location>
        <begin position="35"/>
        <end position="54"/>
    </location>
</feature>
<feature type="region of interest" description="Disordered" evidence="1">
    <location>
        <begin position="1"/>
        <end position="27"/>
    </location>
</feature>
<evidence type="ECO:0000313" key="3">
    <source>
        <dbReference type="EMBL" id="PZP22162.1"/>
    </source>
</evidence>
<reference evidence="3 4" key="1">
    <citation type="submission" date="2017-08" db="EMBL/GenBank/DDBJ databases">
        <title>Infants hospitalized years apart are colonized by the same room-sourced microbial strains.</title>
        <authorList>
            <person name="Brooks B."/>
            <person name="Olm M.R."/>
            <person name="Firek B.A."/>
            <person name="Baker R."/>
            <person name="Thomas B.C."/>
            <person name="Morowitz M.J."/>
            <person name="Banfield J.F."/>
        </authorList>
    </citation>
    <scope>NUCLEOTIDE SEQUENCE [LARGE SCALE GENOMIC DNA]</scope>
    <source>
        <strain evidence="3">S2_009_000_R2_77</strain>
    </source>
</reference>
<keyword evidence="2" id="KW-1133">Transmembrane helix</keyword>
<dbReference type="AlphaFoldDB" id="A0A2W5ETE1"/>
<protein>
    <submittedName>
        <fullName evidence="3">Uncharacterized protein</fullName>
    </submittedName>
</protein>
<feature type="transmembrane region" description="Helical" evidence="2">
    <location>
        <begin position="60"/>
        <end position="77"/>
    </location>
</feature>
<gene>
    <name evidence="3" type="ORF">DI599_16365</name>
</gene>
<evidence type="ECO:0000256" key="2">
    <source>
        <dbReference type="SAM" id="Phobius"/>
    </source>
</evidence>
<evidence type="ECO:0000256" key="1">
    <source>
        <dbReference type="SAM" id="MobiDB-lite"/>
    </source>
</evidence>
<keyword evidence="2" id="KW-0812">Transmembrane</keyword>
<accession>A0A2W5ETE1</accession>
<organism evidence="3 4">
    <name type="scientific">Pseudomonas kuykendallii</name>
    <dbReference type="NCBI Taxonomy" id="1007099"/>
    <lineage>
        <taxon>Bacteria</taxon>
        <taxon>Pseudomonadati</taxon>
        <taxon>Pseudomonadota</taxon>
        <taxon>Gammaproteobacteria</taxon>
        <taxon>Pseudomonadales</taxon>
        <taxon>Pseudomonadaceae</taxon>
        <taxon>Pseudomonas</taxon>
    </lineage>
</organism>
<proteinExistence type="predicted"/>
<keyword evidence="2" id="KW-0472">Membrane</keyword>
<dbReference type="EMBL" id="QFOH01000021">
    <property type="protein sequence ID" value="PZP22162.1"/>
    <property type="molecule type" value="Genomic_DNA"/>
</dbReference>
<evidence type="ECO:0000313" key="4">
    <source>
        <dbReference type="Proteomes" id="UP000249198"/>
    </source>
</evidence>
<dbReference type="RefSeq" id="WP_273233697.1">
    <property type="nucleotide sequence ID" value="NZ_QFOH01000021.1"/>
</dbReference>
<comment type="caution">
    <text evidence="3">The sequence shown here is derived from an EMBL/GenBank/DDBJ whole genome shotgun (WGS) entry which is preliminary data.</text>
</comment>
<name>A0A2W5ETE1_9PSED</name>
<sequence>MSERNEQHKHLSARPAAPSQDEGEARRKRLSRQRFLLRSGLVGFAIAGVAGYLISGDPLPVAWLGMVLGAAAGWGWLRVR</sequence>